<organism evidence="2 3">
    <name type="scientific">Clavelina lepadiformis</name>
    <name type="common">Light-bulb sea squirt</name>
    <name type="synonym">Ascidia lepadiformis</name>
    <dbReference type="NCBI Taxonomy" id="159417"/>
    <lineage>
        <taxon>Eukaryota</taxon>
        <taxon>Metazoa</taxon>
        <taxon>Chordata</taxon>
        <taxon>Tunicata</taxon>
        <taxon>Ascidiacea</taxon>
        <taxon>Aplousobranchia</taxon>
        <taxon>Clavelinidae</taxon>
        <taxon>Clavelina</taxon>
    </lineage>
</organism>
<protein>
    <submittedName>
        <fullName evidence="2">Uncharacterized protein</fullName>
    </submittedName>
</protein>
<feature type="region of interest" description="Disordered" evidence="1">
    <location>
        <begin position="906"/>
        <end position="951"/>
    </location>
</feature>
<dbReference type="Proteomes" id="UP001642483">
    <property type="component" value="Unassembled WGS sequence"/>
</dbReference>
<evidence type="ECO:0000256" key="1">
    <source>
        <dbReference type="SAM" id="MobiDB-lite"/>
    </source>
</evidence>
<gene>
    <name evidence="2" type="ORF">CVLEPA_LOCUS30567</name>
</gene>
<proteinExistence type="predicted"/>
<comment type="caution">
    <text evidence="2">The sequence shown here is derived from an EMBL/GenBank/DDBJ whole genome shotgun (WGS) entry which is preliminary data.</text>
</comment>
<accession>A0ABP0GZZ6</accession>
<feature type="region of interest" description="Disordered" evidence="1">
    <location>
        <begin position="767"/>
        <end position="851"/>
    </location>
</feature>
<feature type="compositionally biased region" description="Polar residues" evidence="1">
    <location>
        <begin position="526"/>
        <end position="537"/>
    </location>
</feature>
<sequence>MSISSYPEIDLSLLERFTRRQRLVRDLKARPKSFEMTTRCKTPKDSYKLLYRHSADLSDATLAFVLPFLKKSKKLGSRKRKSKQSLNSLNDVTRPVTWGPGELMGLFTENQTNGKIPMIRTPDELDDLANNNSLLYNCSKDCKLAKDVMVNRGSEENMTESGSSIIETCSYDDGEFSIKDSEFSEENGDIVPPEQTDLNAALILESQSTEDDSVRILVNDLLDDVVKKEEESVNLLCHQDTIFTQLSPVLPGRGYAITYSEEGKVIKEKSVVTKDEDVIVKFLLHELINDVVLLEKEEEVLECVEVEEDLDEDAGSFEIADSTPKKLLGANDCDLAAEDDSSIPKHSDVVDNTSLVGLTNTGNLKDTKDYSNSQISCNVNKPLVMKILTTTSEKISNGNLFTQNEPENSQQIPSDTDTQSPYDVDNLSLSMMKNGESLVPTIPKADQYNSTPVGAENTANGETLINRNENIPNLYLHGNSPKTIPAESPTYDSSHTGLADNNNKLMKRFTDASAQELNATFTFDNNGSAHLSGNQASPEELDYNGNSSTASSGIEDTSKKEEVFTAALPKRPTSLLFGKWTHKVGRSRTFEVLQDFSPSDLTPGNPLTSIADVFSEATERALETNPSIRRQESFTRRPFLRRYRRVLSDDTNDNDVTEEREYENNDIDDEMVANKRLTMIGEDERESALQSPDTPSPICNCYQDLSFGPSPSRSRSLPVNLASGHRSHKTFSPTHGTLEESFKFDGKGRSPNSAGYALVEFLRISEDRSRRDSALSRESAASSGTVVASDDESPEADFKSVSGNARKIPQKTTSADAVFCSSKMTENTSSSKKPHSMARSHSLDRNPPYSKNRYNRFFKKYSSKVIHKPDCDVMLSAPSITVTHDCHDDVMRARFEKMMSSSQSLASSSSYLGDESDAFASSSRGSSSPSSPAGSPRLLRVNRFKPKALRDKETRRAGEILNFLL</sequence>
<feature type="compositionally biased region" description="Polar residues" evidence="1">
    <location>
        <begin position="544"/>
        <end position="555"/>
    </location>
</feature>
<name>A0ABP0GZZ6_CLALP</name>
<dbReference type="EMBL" id="CAWYQH010000163">
    <property type="protein sequence ID" value="CAK8697316.1"/>
    <property type="molecule type" value="Genomic_DNA"/>
</dbReference>
<feature type="compositionally biased region" description="Low complexity" evidence="1">
    <location>
        <begin position="920"/>
        <end position="937"/>
    </location>
</feature>
<feature type="region of interest" description="Disordered" evidence="1">
    <location>
        <begin position="526"/>
        <end position="557"/>
    </location>
</feature>
<evidence type="ECO:0000313" key="2">
    <source>
        <dbReference type="EMBL" id="CAK8697316.1"/>
    </source>
</evidence>
<feature type="region of interest" description="Disordered" evidence="1">
    <location>
        <begin position="398"/>
        <end position="419"/>
    </location>
</feature>
<feature type="region of interest" description="Disordered" evidence="1">
    <location>
        <begin position="710"/>
        <end position="736"/>
    </location>
</feature>
<keyword evidence="3" id="KW-1185">Reference proteome</keyword>
<evidence type="ECO:0000313" key="3">
    <source>
        <dbReference type="Proteomes" id="UP001642483"/>
    </source>
</evidence>
<reference evidence="2 3" key="1">
    <citation type="submission" date="2024-02" db="EMBL/GenBank/DDBJ databases">
        <authorList>
            <person name="Daric V."/>
            <person name="Darras S."/>
        </authorList>
    </citation>
    <scope>NUCLEOTIDE SEQUENCE [LARGE SCALE GENOMIC DNA]</scope>
</reference>
<feature type="compositionally biased region" description="Polar residues" evidence="1">
    <location>
        <begin position="822"/>
        <end position="831"/>
    </location>
</feature>